<organism evidence="3 4">
    <name type="scientific">Arthrobacter livingstonensis</name>
    <dbReference type="NCBI Taxonomy" id="670078"/>
    <lineage>
        <taxon>Bacteria</taxon>
        <taxon>Bacillati</taxon>
        <taxon>Actinomycetota</taxon>
        <taxon>Actinomycetes</taxon>
        <taxon>Micrococcales</taxon>
        <taxon>Micrococcaceae</taxon>
        <taxon>Arthrobacter</taxon>
    </lineage>
</organism>
<feature type="transmembrane region" description="Helical" evidence="2">
    <location>
        <begin position="46"/>
        <end position="65"/>
    </location>
</feature>
<feature type="region of interest" description="Disordered" evidence="1">
    <location>
        <begin position="1"/>
        <end position="25"/>
    </location>
</feature>
<protein>
    <submittedName>
        <fullName evidence="3">Uncharacterized protein</fullName>
    </submittedName>
</protein>
<reference evidence="3 4" key="1">
    <citation type="submission" date="2018-05" db="EMBL/GenBank/DDBJ databases">
        <title>Genetic diversity of glacier-inhabiting Cryobacterium bacteria in China and description of Cryobacterium mengkeensis sp. nov. and Arthrobacter glacialis sp. nov.</title>
        <authorList>
            <person name="Liu Q."/>
            <person name="Xin Y.-H."/>
        </authorList>
    </citation>
    <scope>NUCLEOTIDE SEQUENCE [LARGE SCALE GENOMIC DNA]</scope>
    <source>
        <strain evidence="3 4">LI2</strain>
    </source>
</reference>
<evidence type="ECO:0000256" key="2">
    <source>
        <dbReference type="SAM" id="Phobius"/>
    </source>
</evidence>
<dbReference type="OrthoDB" id="4965777at2"/>
<dbReference type="AlphaFoldDB" id="A0A2V5L7I2"/>
<dbReference type="RefSeq" id="WP_110502336.1">
    <property type="nucleotide sequence ID" value="NZ_QJVD01000023.1"/>
</dbReference>
<accession>A0A2V5L7I2</accession>
<keyword evidence="2" id="KW-0812">Transmembrane</keyword>
<dbReference type="EMBL" id="QJVD01000023">
    <property type="protein sequence ID" value="PYI65563.1"/>
    <property type="molecule type" value="Genomic_DNA"/>
</dbReference>
<gene>
    <name evidence="3" type="ORF">CVV68_17740</name>
</gene>
<name>A0A2V5L7I2_9MICC</name>
<feature type="transmembrane region" description="Helical" evidence="2">
    <location>
        <begin position="71"/>
        <end position="95"/>
    </location>
</feature>
<evidence type="ECO:0000313" key="4">
    <source>
        <dbReference type="Proteomes" id="UP000247832"/>
    </source>
</evidence>
<evidence type="ECO:0000256" key="1">
    <source>
        <dbReference type="SAM" id="MobiDB-lite"/>
    </source>
</evidence>
<proteinExistence type="predicted"/>
<keyword evidence="4" id="KW-1185">Reference proteome</keyword>
<sequence length="112" mass="12049">MSTNGFGRPPVPSDDAANLREPMPWMSRRRTGGAYRLPGLQYPLGSLIYGVVFIALGVVALVATSSAGSGALALGIPLFLIAAGLGVWMVIIAAVRWPWYRKYVQEHGHPPF</sequence>
<comment type="caution">
    <text evidence="3">The sequence shown here is derived from an EMBL/GenBank/DDBJ whole genome shotgun (WGS) entry which is preliminary data.</text>
</comment>
<keyword evidence="2" id="KW-1133">Transmembrane helix</keyword>
<evidence type="ECO:0000313" key="3">
    <source>
        <dbReference type="EMBL" id="PYI65563.1"/>
    </source>
</evidence>
<keyword evidence="2" id="KW-0472">Membrane</keyword>
<dbReference type="Proteomes" id="UP000247832">
    <property type="component" value="Unassembled WGS sequence"/>
</dbReference>